<dbReference type="PANTHER" id="PTHR43591">
    <property type="entry name" value="METHYLTRANSFERASE"/>
    <property type="match status" value="1"/>
</dbReference>
<dbReference type="EMBL" id="CAJNNV010029366">
    <property type="protein sequence ID" value="CAE8628294.1"/>
    <property type="molecule type" value="Genomic_DNA"/>
</dbReference>
<evidence type="ECO:0000313" key="3">
    <source>
        <dbReference type="Proteomes" id="UP000654075"/>
    </source>
</evidence>
<sequence length="565" mass="62103">MATWKKGLFECDMMRAVTTYLCTPCTIAEIHMLAQPDFLGLSKCLACCLPIKPCQLYVYGQTLASKGGFKESCLNGVLKIWCCGLCYTMQQYNEALGGGEGKGCEAGYPCVLKPAAGEFGKDRLLDDTHIVRSSAETDRFTHGLGLGTRWVLQELVSGSEEYSTSLLLTEPGLIRGVLGMCYVYGAEQYVWPHVREVSRRTCSIPANHLAVMRELLEEFQGICNLNYKAGSSWMEPTQKLKLKRSQTVIQKVRDNGEICVFEVNARVRDPGWATAVRLAASASSSAERCAFTRLEHDRWEAAVTPYDKFFGPLTRQASRHMVERALALAKGPGPGLDCATGPGYVVEEAMKRGVQATDLVAADFSAAMLQRARERVPDPGVAWLEADIQEPFPSAQWGNFGVLHLARPEAFFQVARQVLRPGGWLLFSVWAELAQSPAFQIPLKAVEAHGSLDVGLPPGPPFFKFSEAQAAREALEEAGFDRSSIQVELLPLEMNLQLPDELFEAFLDGTARTGALLSAQTPEARERIKAAMREQVVAMQVAGREPPPYTFQQPCVLVAAQVPQN</sequence>
<proteinExistence type="predicted"/>
<dbReference type="Gene3D" id="3.40.50.150">
    <property type="entry name" value="Vaccinia Virus protein VP39"/>
    <property type="match status" value="1"/>
</dbReference>
<organism evidence="2 3">
    <name type="scientific">Polarella glacialis</name>
    <name type="common">Dinoflagellate</name>
    <dbReference type="NCBI Taxonomy" id="89957"/>
    <lineage>
        <taxon>Eukaryota</taxon>
        <taxon>Sar</taxon>
        <taxon>Alveolata</taxon>
        <taxon>Dinophyceae</taxon>
        <taxon>Suessiales</taxon>
        <taxon>Suessiaceae</taxon>
        <taxon>Polarella</taxon>
    </lineage>
</organism>
<dbReference type="AlphaFoldDB" id="A0A813GW86"/>
<protein>
    <recommendedName>
        <fullName evidence="1">Methyltransferase type 11 domain-containing protein</fullName>
    </recommendedName>
</protein>
<name>A0A813GW86_POLGL</name>
<dbReference type="PANTHER" id="PTHR43591:SF24">
    <property type="entry name" value="2-METHOXY-6-POLYPRENYL-1,4-BENZOQUINOL METHYLASE, MITOCHONDRIAL"/>
    <property type="match status" value="1"/>
</dbReference>
<dbReference type="OrthoDB" id="3647at2759"/>
<dbReference type="Proteomes" id="UP000654075">
    <property type="component" value="Unassembled WGS sequence"/>
</dbReference>
<evidence type="ECO:0000259" key="1">
    <source>
        <dbReference type="Pfam" id="PF08241"/>
    </source>
</evidence>
<dbReference type="SUPFAM" id="SSF53335">
    <property type="entry name" value="S-adenosyl-L-methionine-dependent methyltransferases"/>
    <property type="match status" value="1"/>
</dbReference>
<dbReference type="InterPro" id="IPR013216">
    <property type="entry name" value="Methyltransf_11"/>
</dbReference>
<reference evidence="2" key="1">
    <citation type="submission" date="2021-02" db="EMBL/GenBank/DDBJ databases">
        <authorList>
            <person name="Dougan E. K."/>
            <person name="Rhodes N."/>
            <person name="Thang M."/>
            <person name="Chan C."/>
        </authorList>
    </citation>
    <scope>NUCLEOTIDE SEQUENCE</scope>
</reference>
<dbReference type="SUPFAM" id="SSF56059">
    <property type="entry name" value="Glutathione synthetase ATP-binding domain-like"/>
    <property type="match status" value="1"/>
</dbReference>
<dbReference type="GO" id="GO:0008425">
    <property type="term" value="F:2-methoxy-6-polyprenyl-1,4-benzoquinol methyltransferase activity"/>
    <property type="evidence" value="ECO:0007669"/>
    <property type="project" value="TreeGrafter"/>
</dbReference>
<accession>A0A813GW86</accession>
<keyword evidence="3" id="KW-1185">Reference proteome</keyword>
<evidence type="ECO:0000313" key="2">
    <source>
        <dbReference type="EMBL" id="CAE8628294.1"/>
    </source>
</evidence>
<dbReference type="InterPro" id="IPR029063">
    <property type="entry name" value="SAM-dependent_MTases_sf"/>
</dbReference>
<dbReference type="CDD" id="cd02440">
    <property type="entry name" value="AdoMet_MTases"/>
    <property type="match status" value="1"/>
</dbReference>
<dbReference type="GO" id="GO:0008757">
    <property type="term" value="F:S-adenosylmethionine-dependent methyltransferase activity"/>
    <property type="evidence" value="ECO:0007669"/>
    <property type="project" value="InterPro"/>
</dbReference>
<dbReference type="Pfam" id="PF08241">
    <property type="entry name" value="Methyltransf_11"/>
    <property type="match status" value="1"/>
</dbReference>
<comment type="caution">
    <text evidence="2">The sequence shown here is derived from an EMBL/GenBank/DDBJ whole genome shotgun (WGS) entry which is preliminary data.</text>
</comment>
<feature type="domain" description="Methyltransferase type 11" evidence="1">
    <location>
        <begin position="336"/>
        <end position="427"/>
    </location>
</feature>
<gene>
    <name evidence="2" type="ORF">PGLA1383_LOCUS44955</name>
</gene>